<sequence>MPHKSTITKADVIRAGSIHNKVSKVAEALSGLDSASLGCTVSESTTIVMATKILGKIKDESQAVLDKAEELYKNRDVELINRATLRYWRIQEDTELCKISKHSVQQNFLEKTTELQKQGFSQTEIDAILTDPAPEIEALELRIKELKTEKMRVEDFLRDVPIYSPELLVGTAVEVTAEAA</sequence>
<organism evidence="1 2">
    <name type="scientific">Methylomonas denitrificans</name>
    <dbReference type="NCBI Taxonomy" id="1538553"/>
    <lineage>
        <taxon>Bacteria</taxon>
        <taxon>Pseudomonadati</taxon>
        <taxon>Pseudomonadota</taxon>
        <taxon>Gammaproteobacteria</taxon>
        <taxon>Methylococcales</taxon>
        <taxon>Methylococcaceae</taxon>
        <taxon>Methylomonas</taxon>
    </lineage>
</organism>
<dbReference type="OrthoDB" id="5577312at2"/>
<dbReference type="EMBL" id="CP014476">
    <property type="protein sequence ID" value="AMK75383.1"/>
    <property type="molecule type" value="Genomic_DNA"/>
</dbReference>
<dbReference type="KEGG" id="mdn:JT25_002580"/>
<protein>
    <submittedName>
        <fullName evidence="1">Uncharacterized protein</fullName>
    </submittedName>
</protein>
<name>A0A140E4Q9_9GAMM</name>
<accession>A0A140E4Q9</accession>
<dbReference type="RefSeq" id="WP_036279825.1">
    <property type="nucleotide sequence ID" value="NZ_CP014476.1"/>
</dbReference>
<proteinExistence type="predicted"/>
<dbReference type="STRING" id="1538553.JT25_002580"/>
<evidence type="ECO:0000313" key="2">
    <source>
        <dbReference type="Proteomes" id="UP000030512"/>
    </source>
</evidence>
<reference evidence="1 2" key="1">
    <citation type="journal article" date="2015" name="Environ. Microbiol.">
        <title>Methane oxidation coupled to nitrate reduction under hypoxia by the Gammaproteobacterium Methylomonas denitrificans, sp. nov. type strain FJG1.</title>
        <authorList>
            <person name="Kits K.D."/>
            <person name="Klotz M.G."/>
            <person name="Stein L.Y."/>
        </authorList>
    </citation>
    <scope>NUCLEOTIDE SEQUENCE [LARGE SCALE GENOMIC DNA]</scope>
    <source>
        <strain evidence="1 2">FJG1</strain>
    </source>
</reference>
<keyword evidence="2" id="KW-1185">Reference proteome</keyword>
<dbReference type="AlphaFoldDB" id="A0A140E4Q9"/>
<gene>
    <name evidence="1" type="ORF">JT25_002580</name>
</gene>
<evidence type="ECO:0000313" key="1">
    <source>
        <dbReference type="EMBL" id="AMK75383.1"/>
    </source>
</evidence>
<dbReference type="Proteomes" id="UP000030512">
    <property type="component" value="Chromosome"/>
</dbReference>